<evidence type="ECO:0000313" key="2">
    <source>
        <dbReference type="Proteomes" id="UP001140066"/>
    </source>
</evidence>
<dbReference type="EMBL" id="JANBUK010000012">
    <property type="protein sequence ID" value="KAJ2792655.1"/>
    <property type="molecule type" value="Genomic_DNA"/>
</dbReference>
<name>A0ACC1KPC8_9FUNG</name>
<evidence type="ECO:0000313" key="1">
    <source>
        <dbReference type="EMBL" id="KAJ2792655.1"/>
    </source>
</evidence>
<sequence>MIGFSGSQNSLPAQEADTDEAMYEDDEEEEVMATGRLAMCVSPALINGYASHSQEFSHALAVREQSERVRPTSSSSTSTDVFLDIIPADHWHGPNWRSMQFLPYIPNEDSPVASSSGSEASEQGQHKRKRPQMRSELLVTPREEAVEGQQPLPAARLASESPQESFEMQVSVQSPELSPPAKRSPQEVPLSPPALMSSPPPQPHPAVIPSQESSLSPPAMQSLPRPSPSLLSTRKPGRPRRSIRMLSVTQSPPPAQPPAHSPTILPSQELPDQPPRAPPSAQPLDLGDLRELDRSYMGHRNAYVELLIQAWAQGHVQTGNSFASEEITLMSQLARLSHCELGRSLFYSHSICLQRCTDAPTGGSQAPRWRMVPVNGATSHPRPVSSPRFHLLCQMASTMAQYAAMLPVATAQDTFAVAPEENRPPKRIAATRVMDYSETRLPKHRDSAEEAAYSASNRHQRPGAAHAIKTPRNKSGRFKGAPSATRAGRPGSVGLQTSPRVTAAAESPSNMELDNDQYAAESVKPSRRGNRTTAEEKRTNKEKRTAAIKACERSQAAGHSIQDHLADQKVVTRSESPYNWPSMAELKAAPFVPIVFRALEDEPSHYIVDCRRSHNAKVLTQTQGFQEFAVDGFPVPVVPDRWLAHQIQKYEQWQSSEPDCVDVRVELSFDDRTCQTSSTLGPPMCRGCITRQVDCSCRFKFIRGFTELNVAMSNNAGLKRYIIAPVFATQVDGELESLVVEPASVSLFVGDYSGNSTTPAAWREFYCLYLTAPTLLLSLGAISATTVERPDATPETSLVYGVHPKYGCSAMPCIYRTISPGFRQSCDVCATSIMSVCFTCCSCGAEMCIGCFSEWDDSDLDQRVLTSHGTIPVANLGPDDPSSWAKRYSHCKKFNGNGDLSLRLQAQHQKQQFIRVSQFTAADIRQVLGKVNSVISLDKVYPELNRISCAGVINDTEAQAFAAKIARIEDRTRRMYSHAKWEMPVMYVEADELSTAEFSCLWRSGVVIVVRGLLKKLDSDIWLPEWWIKHFGDEEVSILDCANGAKAVGGLWPLRNFYRLFDGSDKYADMFDKEAEPSADGRSAREMWEEHREYIRRGIMKIKDWPPTDAFENRLPDHYHDFMNSLPFPEYTQRTGPFNLVNRLPAEFVPPDLGPKMYCAYGSSDTEGGVGTTNLHCDMADAVNIMVYAPPEFLSKNNIDMSDDWARGDGRSFGASSEASTSASATRAPDTAAAVWDIYPPEAMGDLRKFIGKNVGINYSTDCSGPVTAKHGDPIHNQETYLTQPMRQKFFERFGHKCFRVYQIPGDAVFVPAGCAHQVCNYASAIKIAMDFVSPERVDHSRRLTEEFRRLNNKHPRNKDLLQLNGILWWAFAGEPEPASEPPAESDSDHLEDEQPPQRKSKQQAKSSKRPAKQAKKPAKEAGSGSKARSGSKAVSAKSKGKERASLSSSFSIDEADDSDSHMSALLEESKRLTTHLTSSEIPTVQRGLDLLESDSRKLVARTVRNGKALDPRAQSMLASSGVDTDELTENAAPAALLSAFEMLQPMCDANVESYLGQQQEQSIVNAIEKSQLSSLDEFDRNLSLHMSNMWEDTQRRLFEELGQYQAVDGRSFDAMGDTGFAQGAFGASEGGGIKCTQPRVERYAQVVRGLNEARVVSRPFELLAGLEKATADSSAELKSKQIGQVWKLLEHYTAPVSGDAGGDRRLVAGACAYLEKTFIEHIDSRISQYPHDANVGGVPSVHRRVKGYLNILFTRLGRAPKYLETFDNEAIWAHMFLLYRCGYQKELLTYALELEDIISDSDSGFVTHLKAFLDGSPSLRSGDVPAAAAAFDDPYKAALYRAVGRGNVPKRADAEAIQTTEDYMWISLVQIRDADKMSGLQGRDTLETLRASMLKHGSAHFDPNGNSPLLYFRVLLLCGLFENALDYLLRVELFQVEAVHMAIALVYYELLCLPVLSAGSEPMAVAGDSFSSYLVAGNGGVRGRFDFSRLIIHYARALPEAKADDAIGYLLLLTLPGDSSLSAGGASAEQATVALARKRSLCEQAIMRVLYERQEYAHFLGDIQSDGTRKRGMLERFLPLLGITTNEQFSQTIIRRLADRSRDEGRLADTVLLYNLGERYNTVLNVLCKQLGEVLYQRGSGASGASVGSGAVGLEDVEGVARAVLAHYRQREHIARVLDDRAVSTCSTLLDIIDFINCHQRGSYEEALEIIESTNLLPLGANGDVSAATQHAELVRGLDDAITRNFSLILLTAMDTLSRLYAGLKESPFLDAVKQANLQQMRRKARGLMVFAGMIQFRMPSDTYAKLNRMDVFMN</sequence>
<organism evidence="1 2">
    <name type="scientific">Coemansia linderi</name>
    <dbReference type="NCBI Taxonomy" id="2663919"/>
    <lineage>
        <taxon>Eukaryota</taxon>
        <taxon>Fungi</taxon>
        <taxon>Fungi incertae sedis</taxon>
        <taxon>Zoopagomycota</taxon>
        <taxon>Kickxellomycotina</taxon>
        <taxon>Kickxellomycetes</taxon>
        <taxon>Kickxellales</taxon>
        <taxon>Kickxellaceae</taxon>
        <taxon>Coemansia</taxon>
    </lineage>
</organism>
<keyword evidence="2" id="KW-1185">Reference proteome</keyword>
<comment type="caution">
    <text evidence="1">The sequence shown here is derived from an EMBL/GenBank/DDBJ whole genome shotgun (WGS) entry which is preliminary data.</text>
</comment>
<accession>A0ACC1KPC8</accession>
<protein>
    <submittedName>
        <fullName evidence="1">Nuclear pore complex subunit</fullName>
    </submittedName>
</protein>
<proteinExistence type="predicted"/>
<dbReference type="Proteomes" id="UP001140066">
    <property type="component" value="Unassembled WGS sequence"/>
</dbReference>
<gene>
    <name evidence="1" type="primary">NIC96</name>
    <name evidence="1" type="ORF">GGI18_000234</name>
</gene>
<reference evidence="1" key="1">
    <citation type="submission" date="2022-07" db="EMBL/GenBank/DDBJ databases">
        <title>Phylogenomic reconstructions and comparative analyses of Kickxellomycotina fungi.</title>
        <authorList>
            <person name="Reynolds N.K."/>
            <person name="Stajich J.E."/>
            <person name="Barry K."/>
            <person name="Grigoriev I.V."/>
            <person name="Crous P."/>
            <person name="Smith M.E."/>
        </authorList>
    </citation>
    <scope>NUCLEOTIDE SEQUENCE</scope>
    <source>
        <strain evidence="1">BCRC 34191</strain>
    </source>
</reference>